<dbReference type="PROSITE" id="PS51005">
    <property type="entry name" value="NAC"/>
    <property type="match status" value="1"/>
</dbReference>
<dbReference type="Pfam" id="PF02365">
    <property type="entry name" value="NAM"/>
    <property type="match status" value="1"/>
</dbReference>
<evidence type="ECO:0000256" key="1">
    <source>
        <dbReference type="ARBA" id="ARBA00023015"/>
    </source>
</evidence>
<evidence type="ECO:0000313" key="8">
    <source>
        <dbReference type="Proteomes" id="UP000032180"/>
    </source>
</evidence>
<name>A0A0D9VEW5_9ORYZ</name>
<dbReference type="InterPro" id="IPR003441">
    <property type="entry name" value="NAC-dom"/>
</dbReference>
<feature type="region of interest" description="Disordered" evidence="5">
    <location>
        <begin position="77"/>
        <end position="108"/>
    </location>
</feature>
<proteinExistence type="predicted"/>
<keyword evidence="8" id="KW-1185">Reference proteome</keyword>
<reference evidence="7 8" key="1">
    <citation type="submission" date="2012-08" db="EMBL/GenBank/DDBJ databases">
        <title>Oryza genome evolution.</title>
        <authorList>
            <person name="Wing R.A."/>
        </authorList>
    </citation>
    <scope>NUCLEOTIDE SEQUENCE</scope>
</reference>
<dbReference type="eggNOG" id="ENOG502QT1Y">
    <property type="taxonomic scope" value="Eukaryota"/>
</dbReference>
<dbReference type="AlphaFoldDB" id="A0A0D9VEW5"/>
<evidence type="ECO:0000259" key="6">
    <source>
        <dbReference type="PROSITE" id="PS51005"/>
    </source>
</evidence>
<protein>
    <recommendedName>
        <fullName evidence="6">NAC domain-containing protein</fullName>
    </recommendedName>
</protein>
<keyword evidence="4" id="KW-0539">Nucleus</keyword>
<dbReference type="EnsemblPlants" id="LPERR02G10500.1">
    <property type="protein sequence ID" value="LPERR02G10500.1"/>
    <property type="gene ID" value="LPERR02G10500"/>
</dbReference>
<dbReference type="PANTHER" id="PTHR31719:SF88">
    <property type="entry name" value="OS07G0272700 PROTEIN"/>
    <property type="match status" value="1"/>
</dbReference>
<evidence type="ECO:0000256" key="5">
    <source>
        <dbReference type="SAM" id="MobiDB-lite"/>
    </source>
</evidence>
<sequence length="333" mass="37642">MVTAAESHGLSPGFKFDPTDEMLVELYLLPYLRYRRLPYPGLVFIDDPRRLPPWLLLRHHGRGGEGEDAYFIAPAAGGKGRQPRSVAGGGRWVKQRTNSSSEKKGSNNNDLVVFGGEAFRWEKSSLNFHCHADRRSGSTGWVMHEIAVFPPPGSAVVVDHRVCHIAFTGHGQNRNRVPDGYVVDDFDVQMNEEQQQEQQSNQQLLPVNQDCFLQQQPLAGSNLERFLDQEQQSNQDQGYYGGDYFADQQNLQCFVQEQQQQINQGQELAYAYGEQNQCYTAPEQQQQSNQGDDVTQWQQPDGLDGGGALSWREYMDDAEMQHIIDGLLADFTL</sequence>
<dbReference type="Gene3D" id="2.170.150.80">
    <property type="entry name" value="NAC domain"/>
    <property type="match status" value="1"/>
</dbReference>
<reference evidence="8" key="2">
    <citation type="submission" date="2013-12" db="EMBL/GenBank/DDBJ databases">
        <authorList>
            <person name="Yu Y."/>
            <person name="Lee S."/>
            <person name="de Baynast K."/>
            <person name="Wissotski M."/>
            <person name="Liu L."/>
            <person name="Talag J."/>
            <person name="Goicoechea J."/>
            <person name="Angelova A."/>
            <person name="Jetty R."/>
            <person name="Kudrna D."/>
            <person name="Golser W."/>
            <person name="Rivera L."/>
            <person name="Zhang J."/>
            <person name="Wing R."/>
        </authorList>
    </citation>
    <scope>NUCLEOTIDE SEQUENCE</scope>
</reference>
<dbReference type="InterPro" id="IPR036093">
    <property type="entry name" value="NAC_dom_sf"/>
</dbReference>
<dbReference type="GO" id="GO:0003677">
    <property type="term" value="F:DNA binding"/>
    <property type="evidence" value="ECO:0007669"/>
    <property type="project" value="UniProtKB-KW"/>
</dbReference>
<evidence type="ECO:0000256" key="4">
    <source>
        <dbReference type="ARBA" id="ARBA00023242"/>
    </source>
</evidence>
<evidence type="ECO:0000313" key="7">
    <source>
        <dbReference type="EnsemblPlants" id="LPERR02G10500.1"/>
    </source>
</evidence>
<dbReference type="Gramene" id="LPERR02G10500.1">
    <property type="protein sequence ID" value="LPERR02G10500.1"/>
    <property type="gene ID" value="LPERR02G10500"/>
</dbReference>
<dbReference type="PANTHER" id="PTHR31719">
    <property type="entry name" value="NAC TRANSCRIPTION FACTOR 56"/>
    <property type="match status" value="1"/>
</dbReference>
<feature type="region of interest" description="Disordered" evidence="5">
    <location>
        <begin position="281"/>
        <end position="307"/>
    </location>
</feature>
<feature type="domain" description="NAC" evidence="6">
    <location>
        <begin position="10"/>
        <end position="168"/>
    </location>
</feature>
<feature type="compositionally biased region" description="Polar residues" evidence="5">
    <location>
        <begin position="281"/>
        <end position="299"/>
    </location>
</feature>
<keyword evidence="3" id="KW-0804">Transcription</keyword>
<keyword evidence="2" id="KW-0238">DNA-binding</keyword>
<accession>A0A0D9VEW5</accession>
<organism evidence="7 8">
    <name type="scientific">Leersia perrieri</name>
    <dbReference type="NCBI Taxonomy" id="77586"/>
    <lineage>
        <taxon>Eukaryota</taxon>
        <taxon>Viridiplantae</taxon>
        <taxon>Streptophyta</taxon>
        <taxon>Embryophyta</taxon>
        <taxon>Tracheophyta</taxon>
        <taxon>Spermatophyta</taxon>
        <taxon>Magnoliopsida</taxon>
        <taxon>Liliopsida</taxon>
        <taxon>Poales</taxon>
        <taxon>Poaceae</taxon>
        <taxon>BOP clade</taxon>
        <taxon>Oryzoideae</taxon>
        <taxon>Oryzeae</taxon>
        <taxon>Oryzinae</taxon>
        <taxon>Leersia</taxon>
    </lineage>
</organism>
<dbReference type="Proteomes" id="UP000032180">
    <property type="component" value="Chromosome 2"/>
</dbReference>
<dbReference type="SUPFAM" id="SSF101941">
    <property type="entry name" value="NAC domain"/>
    <property type="match status" value="1"/>
</dbReference>
<keyword evidence="1" id="KW-0805">Transcription regulation</keyword>
<evidence type="ECO:0000256" key="3">
    <source>
        <dbReference type="ARBA" id="ARBA00023163"/>
    </source>
</evidence>
<evidence type="ECO:0000256" key="2">
    <source>
        <dbReference type="ARBA" id="ARBA00023125"/>
    </source>
</evidence>
<dbReference type="HOGENOM" id="CLU_056080_1_0_1"/>
<dbReference type="GO" id="GO:0006355">
    <property type="term" value="P:regulation of DNA-templated transcription"/>
    <property type="evidence" value="ECO:0007669"/>
    <property type="project" value="InterPro"/>
</dbReference>
<reference evidence="7" key="3">
    <citation type="submission" date="2015-04" db="UniProtKB">
        <authorList>
            <consortium name="EnsemblPlants"/>
        </authorList>
    </citation>
    <scope>IDENTIFICATION</scope>
</reference>